<proteinExistence type="inferred from homology"/>
<comment type="caution">
    <text evidence="5">The sequence shown here is derived from an EMBL/GenBank/DDBJ whole genome shotgun (WGS) entry which is preliminary data.</text>
</comment>
<evidence type="ECO:0000256" key="2">
    <source>
        <dbReference type="ARBA" id="ARBA00023054"/>
    </source>
</evidence>
<dbReference type="PANTHER" id="PTHR32054:SF46">
    <property type="entry name" value="WEB FAMILY PROTEIN-RELATED"/>
    <property type="match status" value="1"/>
</dbReference>
<dbReference type="Pfam" id="PF05701">
    <property type="entry name" value="WEMBL"/>
    <property type="match status" value="1"/>
</dbReference>
<evidence type="ECO:0000313" key="6">
    <source>
        <dbReference type="Proteomes" id="UP001293593"/>
    </source>
</evidence>
<dbReference type="PANTHER" id="PTHR32054">
    <property type="entry name" value="HEAVY CHAIN, PUTATIVE, EXPRESSED-RELATED-RELATED"/>
    <property type="match status" value="1"/>
</dbReference>
<dbReference type="GO" id="GO:0009903">
    <property type="term" value="P:chloroplast avoidance movement"/>
    <property type="evidence" value="ECO:0007669"/>
    <property type="project" value="TreeGrafter"/>
</dbReference>
<feature type="region of interest" description="Disordered" evidence="4">
    <location>
        <begin position="555"/>
        <end position="623"/>
    </location>
</feature>
<dbReference type="AlphaFoldDB" id="A0AAE1J4H1"/>
<evidence type="ECO:0000256" key="3">
    <source>
        <dbReference type="SAM" id="Coils"/>
    </source>
</evidence>
<name>A0AAE1J4H1_9FABA</name>
<comment type="similarity">
    <text evidence="1">Belongs to the WEB family.</text>
</comment>
<keyword evidence="6" id="KW-1185">Reference proteome</keyword>
<dbReference type="InterPro" id="IPR008545">
    <property type="entry name" value="Web"/>
</dbReference>
<reference evidence="5" key="1">
    <citation type="submission" date="2023-10" db="EMBL/GenBank/DDBJ databases">
        <title>Chromosome-level genome of the transformable northern wattle, Acacia crassicarpa.</title>
        <authorList>
            <person name="Massaro I."/>
            <person name="Sinha N.R."/>
            <person name="Poethig S."/>
            <person name="Leichty A.R."/>
        </authorList>
    </citation>
    <scope>NUCLEOTIDE SEQUENCE</scope>
    <source>
        <strain evidence="5">Acra3RX</strain>
        <tissue evidence="5">Leaf</tissue>
    </source>
</reference>
<dbReference type="GO" id="GO:0005829">
    <property type="term" value="C:cytosol"/>
    <property type="evidence" value="ECO:0007669"/>
    <property type="project" value="TreeGrafter"/>
</dbReference>
<dbReference type="Proteomes" id="UP001293593">
    <property type="component" value="Unassembled WGS sequence"/>
</dbReference>
<dbReference type="EMBL" id="JAWXYG010000010">
    <property type="protein sequence ID" value="KAK4261509.1"/>
    <property type="molecule type" value="Genomic_DNA"/>
</dbReference>
<evidence type="ECO:0000256" key="4">
    <source>
        <dbReference type="SAM" id="MobiDB-lite"/>
    </source>
</evidence>
<feature type="coiled-coil region" evidence="3">
    <location>
        <begin position="399"/>
        <end position="461"/>
    </location>
</feature>
<keyword evidence="2 3" id="KW-0175">Coiled coil</keyword>
<gene>
    <name evidence="5" type="ORF">QN277_004496</name>
</gene>
<feature type="coiled-coil region" evidence="3">
    <location>
        <begin position="173"/>
        <end position="221"/>
    </location>
</feature>
<feature type="compositionally biased region" description="Polar residues" evidence="4">
    <location>
        <begin position="597"/>
        <end position="612"/>
    </location>
</feature>
<organism evidence="5 6">
    <name type="scientific">Acacia crassicarpa</name>
    <name type="common">northern wattle</name>
    <dbReference type="NCBI Taxonomy" id="499986"/>
    <lineage>
        <taxon>Eukaryota</taxon>
        <taxon>Viridiplantae</taxon>
        <taxon>Streptophyta</taxon>
        <taxon>Embryophyta</taxon>
        <taxon>Tracheophyta</taxon>
        <taxon>Spermatophyta</taxon>
        <taxon>Magnoliopsida</taxon>
        <taxon>eudicotyledons</taxon>
        <taxon>Gunneridae</taxon>
        <taxon>Pentapetalae</taxon>
        <taxon>rosids</taxon>
        <taxon>fabids</taxon>
        <taxon>Fabales</taxon>
        <taxon>Fabaceae</taxon>
        <taxon>Caesalpinioideae</taxon>
        <taxon>mimosoid clade</taxon>
        <taxon>Acacieae</taxon>
        <taxon>Acacia</taxon>
    </lineage>
</organism>
<protein>
    <submittedName>
        <fullName evidence="5">Uncharacterized protein</fullName>
    </submittedName>
</protein>
<accession>A0AAE1J4H1</accession>
<feature type="compositionally biased region" description="Basic and acidic residues" evidence="4">
    <location>
        <begin position="555"/>
        <end position="596"/>
    </location>
</feature>
<evidence type="ECO:0000313" key="5">
    <source>
        <dbReference type="EMBL" id="KAK4261509.1"/>
    </source>
</evidence>
<sequence>METAEKMPLQGFPIGIAEAIDLPDNNGYIKASPNFFRNIKVEPEFPAQVEEEPHVVARVEQQPDVPPAHAEEPVPSLVEKPITAQVEGRRIPRTFSFLNGRKGDIDTTTPIESVKEAVSRFGGSIDRKAHRAQNIQKRSKSMGVELEISKEIAELRQDKFQLPEDLCSTNRLIEELKQNLEKSQKEEHEATQASEAARLKAEELEQEIANESMHVAALSDLNSTNEELKRFHDEHACLVIQKDVAVKMAEEAVATSKKIEQSLKYLTFELESLKLAQTAVGKDCCNWILELQHAQEKLQKLNHQALAMKDLKSKLDASSSLLLDLKSELAACMESKLKQEDEEPNKVLEEVKINIEKASAELNSVITTIRRSEETVSLAFATLKAELEIKSQIASAEIKKNRAREMIRLDKKLEQAAQEADYAKSLAHAAEIGLCEAKEEAEQVKAKASAVESRLQAAQMKLEDAKYYEKVAIEAVNALQDSESAENNNDMDSPSEVTLVGLKEYYELRKRAREAEKSADSRVVAANSQVDMAKDSELNSLNKLEEANQELAARKESLKMATEKAEKAQEGKLGVEQELRKWKADQEQKRNADKSDQTNVPSNNIVTGSALETESKKKKKKKKKFFRKIAMFFSKRKSRHNRCM</sequence>
<evidence type="ECO:0000256" key="1">
    <source>
        <dbReference type="ARBA" id="ARBA00005485"/>
    </source>
</evidence>
<feature type="coiled-coil region" evidence="3">
    <location>
        <begin position="291"/>
        <end position="375"/>
    </location>
</feature>
<dbReference type="GO" id="GO:0009904">
    <property type="term" value="P:chloroplast accumulation movement"/>
    <property type="evidence" value="ECO:0007669"/>
    <property type="project" value="TreeGrafter"/>
</dbReference>